<dbReference type="RefSeq" id="WP_171909771.1">
    <property type="nucleotide sequence ID" value="NZ_FOEG01000001.1"/>
</dbReference>
<evidence type="ECO:0000313" key="2">
    <source>
        <dbReference type="Proteomes" id="UP000199657"/>
    </source>
</evidence>
<dbReference type="AlphaFoldDB" id="A0A1H8Q9M6"/>
<sequence>MNAVNAAVRFLLLVLILAVVTAIGTILKNRPPLMNEPGPFARAGIYLTTNSVETRSNAIRPELRPRLYDAPPDEAWAEARAVMEELGWDIVHVSEENYAIQAVAMTPLLRMKDDVYVRLHPVDTDLSTLYFHSRSRIGRADFAANTRHFLNFRDGLERRLLDARLSER</sequence>
<evidence type="ECO:0000313" key="1">
    <source>
        <dbReference type="EMBL" id="SEO50728.1"/>
    </source>
</evidence>
<reference evidence="1 2" key="1">
    <citation type="submission" date="2016-10" db="EMBL/GenBank/DDBJ databases">
        <authorList>
            <person name="de Groot N.N."/>
        </authorList>
    </citation>
    <scope>NUCLEOTIDE SEQUENCE [LARGE SCALE GENOMIC DNA]</scope>
    <source>
        <strain evidence="1 2">CGMCC 1.6291</strain>
    </source>
</reference>
<organism evidence="1 2">
    <name type="scientific">Aquisalimonas asiatica</name>
    <dbReference type="NCBI Taxonomy" id="406100"/>
    <lineage>
        <taxon>Bacteria</taxon>
        <taxon>Pseudomonadati</taxon>
        <taxon>Pseudomonadota</taxon>
        <taxon>Gammaproteobacteria</taxon>
        <taxon>Chromatiales</taxon>
        <taxon>Ectothiorhodospiraceae</taxon>
        <taxon>Aquisalimonas</taxon>
    </lineage>
</organism>
<protein>
    <submittedName>
        <fullName evidence="1">Uncharacterized conserved protein, DUF1499 family</fullName>
    </submittedName>
</protein>
<dbReference type="EMBL" id="FOEG01000001">
    <property type="protein sequence ID" value="SEO50728.1"/>
    <property type="molecule type" value="Genomic_DNA"/>
</dbReference>
<dbReference type="Pfam" id="PF07386">
    <property type="entry name" value="DUF1499"/>
    <property type="match status" value="1"/>
</dbReference>
<dbReference type="InterPro" id="IPR010865">
    <property type="entry name" value="DUF1499"/>
</dbReference>
<name>A0A1H8Q9M6_9GAMM</name>
<proteinExistence type="predicted"/>
<accession>A0A1H8Q9M6</accession>
<dbReference type="Proteomes" id="UP000199657">
    <property type="component" value="Unassembled WGS sequence"/>
</dbReference>
<gene>
    <name evidence="1" type="ORF">SAMN04488052_101432</name>
</gene>
<dbReference type="STRING" id="406100.SAMN04488052_101432"/>
<keyword evidence="2" id="KW-1185">Reference proteome</keyword>